<dbReference type="KEGG" id="cmah:C1I91_07530"/>
<gene>
    <name evidence="3" type="ORF">C1I91_07530</name>
</gene>
<dbReference type="Pfam" id="PF05036">
    <property type="entry name" value="SPOR"/>
    <property type="match status" value="1"/>
</dbReference>
<dbReference type="InterPro" id="IPR007730">
    <property type="entry name" value="SPOR-like_dom"/>
</dbReference>
<keyword evidence="1" id="KW-0812">Transmembrane</keyword>
<evidence type="ECO:0000313" key="4">
    <source>
        <dbReference type="Proteomes" id="UP000286268"/>
    </source>
</evidence>
<dbReference type="OrthoDB" id="1936130at2"/>
<feature type="domain" description="SPOR" evidence="2">
    <location>
        <begin position="73"/>
        <end position="129"/>
    </location>
</feature>
<feature type="transmembrane region" description="Helical" evidence="1">
    <location>
        <begin position="20"/>
        <end position="41"/>
    </location>
</feature>
<keyword evidence="4" id="KW-1185">Reference proteome</keyword>
<proteinExistence type="predicted"/>
<dbReference type="Proteomes" id="UP000286268">
    <property type="component" value="Chromosome"/>
</dbReference>
<reference evidence="3 4" key="1">
    <citation type="submission" date="2018-01" db="EMBL/GenBank/DDBJ databases">
        <title>Genome Sequencing and Assembly of Anaerobacter polyendosporus strain CT4.</title>
        <authorList>
            <person name="Tachaapaikoon C."/>
            <person name="Sutheeworapong S."/>
            <person name="Jenjaroenpun P."/>
            <person name="Wongsurawat T."/>
            <person name="Nookeaw I."/>
            <person name="Cheawchanlertfa P."/>
            <person name="Kosugi A."/>
            <person name="Cheevadhanarak S."/>
            <person name="Ratanakhanokchai K."/>
        </authorList>
    </citation>
    <scope>NUCLEOTIDE SEQUENCE [LARGE SCALE GENOMIC DNA]</scope>
    <source>
        <strain evidence="3 4">CT4</strain>
    </source>
</reference>
<keyword evidence="1" id="KW-1133">Transmembrane helix</keyword>
<dbReference type="RefSeq" id="WP_128212311.1">
    <property type="nucleotide sequence ID" value="NZ_CP025746.1"/>
</dbReference>
<accession>A0A410DR10</accession>
<evidence type="ECO:0000256" key="1">
    <source>
        <dbReference type="SAM" id="Phobius"/>
    </source>
</evidence>
<dbReference type="GO" id="GO:0042834">
    <property type="term" value="F:peptidoglycan binding"/>
    <property type="evidence" value="ECO:0007669"/>
    <property type="project" value="InterPro"/>
</dbReference>
<dbReference type="InterPro" id="IPR036680">
    <property type="entry name" value="SPOR-like_sf"/>
</dbReference>
<keyword evidence="1" id="KW-0472">Membrane</keyword>
<sequence length="231" mass="25936">MKYTRYDLNKRQTNGGKVMVFLVVVVVIALTLGTALAKYLFAKSPGEQQSPKVSNSKQISDSTKGETTVFSLVQCGFYSKKENADDNKNKLKDKYDAFTIKDNDKFRVGVIIGKPEDADKVAKDLTAAGVTNLKVNFEIGQKDLCTKELAEMINGYLKIISTLEGKDTKSVKTEEFKKWTNSLQEDSKSESFNIFQSMKKNINDLPQEISKDNVEACYNTIFSTLSNFKKQ</sequence>
<protein>
    <recommendedName>
        <fullName evidence="2">SPOR domain-containing protein</fullName>
    </recommendedName>
</protein>
<dbReference type="EMBL" id="CP025746">
    <property type="protein sequence ID" value="QAA31498.1"/>
    <property type="molecule type" value="Genomic_DNA"/>
</dbReference>
<dbReference type="SUPFAM" id="SSF110997">
    <property type="entry name" value="Sporulation related repeat"/>
    <property type="match status" value="1"/>
</dbReference>
<name>A0A410DR10_9CLOT</name>
<organism evidence="3 4">
    <name type="scientific">Clostridium manihotivorum</name>
    <dbReference type="NCBI Taxonomy" id="2320868"/>
    <lineage>
        <taxon>Bacteria</taxon>
        <taxon>Bacillati</taxon>
        <taxon>Bacillota</taxon>
        <taxon>Clostridia</taxon>
        <taxon>Eubacteriales</taxon>
        <taxon>Clostridiaceae</taxon>
        <taxon>Clostridium</taxon>
    </lineage>
</organism>
<evidence type="ECO:0000259" key="2">
    <source>
        <dbReference type="Pfam" id="PF05036"/>
    </source>
</evidence>
<dbReference type="AlphaFoldDB" id="A0A410DR10"/>
<evidence type="ECO:0000313" key="3">
    <source>
        <dbReference type="EMBL" id="QAA31498.1"/>
    </source>
</evidence>